<comment type="similarity">
    <text evidence="2 10">Belongs to the MscL family.</text>
</comment>
<dbReference type="InterPro" id="IPR001185">
    <property type="entry name" value="MS_channel"/>
</dbReference>
<dbReference type="PROSITE" id="PS01327">
    <property type="entry name" value="MSCL"/>
    <property type="match status" value="1"/>
</dbReference>
<evidence type="ECO:0000313" key="12">
    <source>
        <dbReference type="Proteomes" id="UP001302274"/>
    </source>
</evidence>
<dbReference type="NCBIfam" id="NF001843">
    <property type="entry name" value="PRK00567.1-4"/>
    <property type="match status" value="1"/>
</dbReference>
<accession>A0ABU5VQI1</accession>
<dbReference type="RefSeq" id="WP_323574670.1">
    <property type="nucleotide sequence ID" value="NZ_JAYGJQ010000001.1"/>
</dbReference>
<evidence type="ECO:0000256" key="9">
    <source>
        <dbReference type="ARBA" id="ARBA00023303"/>
    </source>
</evidence>
<reference evidence="11 12" key="1">
    <citation type="submission" date="2023-11" db="EMBL/GenBank/DDBJ databases">
        <title>A Novel Polar Bacteriovorax (B. antarcticus) Isolated from the Biocrust in Antarctica.</title>
        <authorList>
            <person name="Mun W."/>
            <person name="Choi S.Y."/>
            <person name="Mitchell R.J."/>
        </authorList>
    </citation>
    <scope>NUCLEOTIDE SEQUENCE [LARGE SCALE GENOMIC DNA]</scope>
    <source>
        <strain evidence="11 12">PP10</strain>
    </source>
</reference>
<dbReference type="HAMAP" id="MF_00115">
    <property type="entry name" value="MscL"/>
    <property type="match status" value="1"/>
</dbReference>
<protein>
    <recommendedName>
        <fullName evidence="10">Large-conductance mechanosensitive channel</fullName>
    </recommendedName>
</protein>
<dbReference type="InterPro" id="IPR036019">
    <property type="entry name" value="MscL_channel"/>
</dbReference>
<evidence type="ECO:0000256" key="10">
    <source>
        <dbReference type="HAMAP-Rule" id="MF_00115"/>
    </source>
</evidence>
<dbReference type="InterPro" id="IPR019823">
    <property type="entry name" value="Mechanosensitive_channel_CS"/>
</dbReference>
<dbReference type="NCBIfam" id="NF010557">
    <property type="entry name" value="PRK13952.1"/>
    <property type="match status" value="1"/>
</dbReference>
<dbReference type="PRINTS" id="PR01264">
    <property type="entry name" value="MECHCHANNEL"/>
</dbReference>
<evidence type="ECO:0000256" key="7">
    <source>
        <dbReference type="ARBA" id="ARBA00023065"/>
    </source>
</evidence>
<organism evidence="11 12">
    <name type="scientific">Bacteriovorax antarcticus</name>
    <dbReference type="NCBI Taxonomy" id="3088717"/>
    <lineage>
        <taxon>Bacteria</taxon>
        <taxon>Pseudomonadati</taxon>
        <taxon>Bdellovibrionota</taxon>
        <taxon>Bacteriovoracia</taxon>
        <taxon>Bacteriovoracales</taxon>
        <taxon>Bacteriovoracaceae</taxon>
        <taxon>Bacteriovorax</taxon>
    </lineage>
</organism>
<comment type="subcellular location">
    <subcellularLocation>
        <location evidence="1 10">Cell membrane</location>
        <topology evidence="1 10">Multi-pass membrane protein</topology>
    </subcellularLocation>
</comment>
<dbReference type="EMBL" id="JAYGJQ010000001">
    <property type="protein sequence ID" value="MEA9355182.1"/>
    <property type="molecule type" value="Genomic_DNA"/>
</dbReference>
<evidence type="ECO:0000313" key="11">
    <source>
        <dbReference type="EMBL" id="MEA9355182.1"/>
    </source>
</evidence>
<dbReference type="PANTHER" id="PTHR30266:SF2">
    <property type="entry name" value="LARGE-CONDUCTANCE MECHANOSENSITIVE CHANNEL"/>
    <property type="match status" value="1"/>
</dbReference>
<dbReference type="Gene3D" id="1.10.1200.120">
    <property type="entry name" value="Large-conductance mechanosensitive channel, MscL, domain 1"/>
    <property type="match status" value="1"/>
</dbReference>
<evidence type="ECO:0000256" key="2">
    <source>
        <dbReference type="ARBA" id="ARBA00007254"/>
    </source>
</evidence>
<evidence type="ECO:0000256" key="5">
    <source>
        <dbReference type="ARBA" id="ARBA00022692"/>
    </source>
</evidence>
<evidence type="ECO:0000256" key="1">
    <source>
        <dbReference type="ARBA" id="ARBA00004651"/>
    </source>
</evidence>
<dbReference type="PANTHER" id="PTHR30266">
    <property type="entry name" value="MECHANOSENSITIVE CHANNEL MSCL"/>
    <property type="match status" value="1"/>
</dbReference>
<proteinExistence type="inferred from homology"/>
<comment type="caution">
    <text evidence="11">The sequence shown here is derived from an EMBL/GenBank/DDBJ whole genome shotgun (WGS) entry which is preliminary data.</text>
</comment>
<dbReference type="SUPFAM" id="SSF81330">
    <property type="entry name" value="Gated mechanosensitive channel"/>
    <property type="match status" value="1"/>
</dbReference>
<evidence type="ECO:0000256" key="6">
    <source>
        <dbReference type="ARBA" id="ARBA00022989"/>
    </source>
</evidence>
<keyword evidence="7 10" id="KW-0406">Ion transport</keyword>
<evidence type="ECO:0000256" key="3">
    <source>
        <dbReference type="ARBA" id="ARBA00022448"/>
    </source>
</evidence>
<feature type="transmembrane region" description="Helical" evidence="10">
    <location>
        <begin position="85"/>
        <end position="106"/>
    </location>
</feature>
<keyword evidence="4 10" id="KW-1003">Cell membrane</keyword>
<dbReference type="InterPro" id="IPR037673">
    <property type="entry name" value="MSC/AndL"/>
</dbReference>
<gene>
    <name evidence="10 11" type="primary">mscL</name>
    <name evidence="11" type="ORF">SHI21_03175</name>
</gene>
<keyword evidence="8 10" id="KW-0472">Membrane</keyword>
<sequence length="139" mass="14763">MLKEFKSFAMKGNVVDLAVGVIIGASFGAIVKSLVDDIIMPPIGFLLGNVDFSNLFVVIKEGAKVPGPYTTLAEANAAGAVLIKYGAFANTVVSFLIVAFAVFILVNQLQKLKKEEPAAPALPSDEVKLLGEIRDLLKK</sequence>
<name>A0ABU5VQI1_9BACT</name>
<dbReference type="NCBIfam" id="TIGR00220">
    <property type="entry name" value="mscL"/>
    <property type="match status" value="1"/>
</dbReference>
<keyword evidence="6 10" id="KW-1133">Transmembrane helix</keyword>
<keyword evidence="12" id="KW-1185">Reference proteome</keyword>
<dbReference type="Pfam" id="PF01741">
    <property type="entry name" value="MscL"/>
    <property type="match status" value="1"/>
</dbReference>
<keyword evidence="9 10" id="KW-0407">Ion channel</keyword>
<comment type="function">
    <text evidence="10">Channel that opens in response to stretch forces in the membrane lipid bilayer. May participate in the regulation of osmotic pressure changes within the cell.</text>
</comment>
<keyword evidence="5 10" id="KW-0812">Transmembrane</keyword>
<dbReference type="Proteomes" id="UP001302274">
    <property type="component" value="Unassembled WGS sequence"/>
</dbReference>
<keyword evidence="3 10" id="KW-0813">Transport</keyword>
<feature type="transmembrane region" description="Helical" evidence="10">
    <location>
        <begin position="12"/>
        <end position="31"/>
    </location>
</feature>
<comment type="subunit">
    <text evidence="10">Homopentamer.</text>
</comment>
<evidence type="ECO:0000256" key="8">
    <source>
        <dbReference type="ARBA" id="ARBA00023136"/>
    </source>
</evidence>
<evidence type="ECO:0000256" key="4">
    <source>
        <dbReference type="ARBA" id="ARBA00022475"/>
    </source>
</evidence>